<sequence length="393" mass="45118">MTKEEKISQLNKVFSPFSPVEEKNLFQGRIQQLEKIVDTINEEGQHCILYGERGVGKTSLSNIMMKSFTAIHAVKVTCNREDTFFTLWRQSLKAIQFSTNNKGIGFKPQDSHSIINLWQQFSDRETLNPSDIVDFFKKISHIKIMFIFDEFDNVHDDKTRKEFADLIKSLSDNIKNVTVILVGIAENIESLIGDHQSLERCLRQVKMPRMSEKELSDIIRKGIVELNIAMDKSIEKRIIDFASGFPHYVHLLCKYGILELIENGRNEFSESYLKIAIRKGIDNTGEQLKTSFRKAIHTANSSTKWKNLIFSCANAKLDEFNSFSISNAVKEYNKLTGKKVDGSGIIYNLNKLVTDDRGAIFVKIGKGATVRYYFRNPMMRPFVKLKMNSEEIL</sequence>
<comment type="caution">
    <text evidence="2">The sequence shown here is derived from an EMBL/GenBank/DDBJ whole genome shotgun (WGS) entry which is preliminary data.</text>
</comment>
<gene>
    <name evidence="2" type="ORF">SDC9_00255</name>
</gene>
<dbReference type="PANTHER" id="PTHR34301:SF8">
    <property type="entry name" value="ATPASE DOMAIN-CONTAINING PROTEIN"/>
    <property type="match status" value="1"/>
</dbReference>
<dbReference type="InterPro" id="IPR027417">
    <property type="entry name" value="P-loop_NTPase"/>
</dbReference>
<evidence type="ECO:0000313" key="2">
    <source>
        <dbReference type="EMBL" id="MPL54789.1"/>
    </source>
</evidence>
<accession>A0A644SJD7</accession>
<name>A0A644SJD7_9ZZZZ</name>
<feature type="domain" description="Novel STAND NTPase 1" evidence="1">
    <location>
        <begin position="20"/>
        <end position="252"/>
    </location>
</feature>
<dbReference type="PANTHER" id="PTHR34301">
    <property type="entry name" value="DNA-BINDING PROTEIN-RELATED"/>
    <property type="match status" value="1"/>
</dbReference>
<organism evidence="2">
    <name type="scientific">bioreactor metagenome</name>
    <dbReference type="NCBI Taxonomy" id="1076179"/>
    <lineage>
        <taxon>unclassified sequences</taxon>
        <taxon>metagenomes</taxon>
        <taxon>ecological metagenomes</taxon>
    </lineage>
</organism>
<dbReference type="EMBL" id="VSSQ01000001">
    <property type="protein sequence ID" value="MPL54789.1"/>
    <property type="molecule type" value="Genomic_DNA"/>
</dbReference>
<dbReference type="InterPro" id="IPR049052">
    <property type="entry name" value="nSTAND1"/>
</dbReference>
<reference evidence="2" key="1">
    <citation type="submission" date="2019-08" db="EMBL/GenBank/DDBJ databases">
        <authorList>
            <person name="Kucharzyk K."/>
            <person name="Murdoch R.W."/>
            <person name="Higgins S."/>
            <person name="Loffler F."/>
        </authorList>
    </citation>
    <scope>NUCLEOTIDE SEQUENCE</scope>
</reference>
<dbReference type="Gene3D" id="3.40.50.300">
    <property type="entry name" value="P-loop containing nucleotide triphosphate hydrolases"/>
    <property type="match status" value="1"/>
</dbReference>
<dbReference type="Pfam" id="PF20703">
    <property type="entry name" value="nSTAND1"/>
    <property type="match status" value="1"/>
</dbReference>
<proteinExistence type="predicted"/>
<dbReference type="AlphaFoldDB" id="A0A644SJD7"/>
<dbReference type="SUPFAM" id="SSF52540">
    <property type="entry name" value="P-loop containing nucleoside triphosphate hydrolases"/>
    <property type="match status" value="1"/>
</dbReference>
<evidence type="ECO:0000259" key="1">
    <source>
        <dbReference type="Pfam" id="PF20703"/>
    </source>
</evidence>
<protein>
    <recommendedName>
        <fullName evidence="1">Novel STAND NTPase 1 domain-containing protein</fullName>
    </recommendedName>
</protein>